<comment type="catalytic activity">
    <reaction evidence="1">
        <text>ATP + protein L-histidine = ADP + protein N-phospho-L-histidine.</text>
        <dbReference type="EC" id="2.7.13.3"/>
    </reaction>
</comment>
<proteinExistence type="predicted"/>
<sequence>MRIRSSIFTKLFSTYVLSSIAAFLIFSTVLYVLFQQDLKGDFLSTLHAQHEQVERTLQLAYEEGQNKEAIISTLGFNNDNSHKNIYLYGENGELLHLFSDSEEPLHIEQEFIEQALSGNPVNEFVNEKGHRIFLMVSPIESNTLVEFQEKVLVIALHGYDSVAKSIKGMFMLAGLITTIVATCFLFLVSKKLSAPLQTMNVVAMEYARGNFDRKVKVAGDDEIGQLGETLNHMASELASLDNMRKEFVANVSHDMRSPLTSINGFVGAMLDGTIPQQDQKRYLHLMKDETERLIKLVNDLLDIARIEAGQVSIQPQNYNISEQIRKLMAKLEPQLTKQKLEIEIQSNQDDDLYVFADKDRFDQVLGNLIENAVHFSPQKGIVTVRVLGIGREVSISIEDQGPGIPREELSHIWDRFFKVDKARSQKVGTGIGLSIVKHIIDLHGARIDVESEVGNGTTFSITLPMASKIAKE</sequence>
<comment type="subcellular location">
    <subcellularLocation>
        <location evidence="2">Cell membrane</location>
        <topology evidence="2">Multi-pass membrane protein</topology>
    </subcellularLocation>
</comment>
<dbReference type="SUPFAM" id="SSF158472">
    <property type="entry name" value="HAMP domain-like"/>
    <property type="match status" value="1"/>
</dbReference>
<dbReference type="GO" id="GO:0030295">
    <property type="term" value="F:protein kinase activator activity"/>
    <property type="evidence" value="ECO:0007669"/>
    <property type="project" value="TreeGrafter"/>
</dbReference>
<dbReference type="GO" id="GO:0007234">
    <property type="term" value="P:osmosensory signaling via phosphorelay pathway"/>
    <property type="evidence" value="ECO:0007669"/>
    <property type="project" value="TreeGrafter"/>
</dbReference>
<dbReference type="EMBL" id="QOUX01000001">
    <property type="protein sequence ID" value="RXJ04157.1"/>
    <property type="molecule type" value="Genomic_DNA"/>
</dbReference>
<keyword evidence="5" id="KW-0597">Phosphoprotein</keyword>
<keyword evidence="11 12" id="KW-0472">Membrane</keyword>
<evidence type="ECO:0000313" key="15">
    <source>
        <dbReference type="EMBL" id="RXJ04157.1"/>
    </source>
</evidence>
<dbReference type="Gene3D" id="1.10.287.130">
    <property type="match status" value="1"/>
</dbReference>
<keyword evidence="7" id="KW-0547">Nucleotide-binding</keyword>
<dbReference type="EC" id="2.7.13.3" evidence="3"/>
<dbReference type="SMART" id="SM00388">
    <property type="entry name" value="HisKA"/>
    <property type="match status" value="1"/>
</dbReference>
<dbReference type="SMART" id="SM00304">
    <property type="entry name" value="HAMP"/>
    <property type="match status" value="1"/>
</dbReference>
<evidence type="ECO:0000256" key="12">
    <source>
        <dbReference type="SAM" id="Phobius"/>
    </source>
</evidence>
<evidence type="ECO:0000256" key="6">
    <source>
        <dbReference type="ARBA" id="ARBA00022679"/>
    </source>
</evidence>
<dbReference type="Pfam" id="PF00512">
    <property type="entry name" value="HisKA"/>
    <property type="match status" value="1"/>
</dbReference>
<dbReference type="CDD" id="cd00082">
    <property type="entry name" value="HisKA"/>
    <property type="match status" value="1"/>
</dbReference>
<dbReference type="GO" id="GO:0000156">
    <property type="term" value="F:phosphorelay response regulator activity"/>
    <property type="evidence" value="ECO:0007669"/>
    <property type="project" value="TreeGrafter"/>
</dbReference>
<feature type="domain" description="HAMP" evidence="14">
    <location>
        <begin position="190"/>
        <end position="242"/>
    </location>
</feature>
<feature type="transmembrane region" description="Helical" evidence="12">
    <location>
        <begin position="12"/>
        <end position="34"/>
    </location>
</feature>
<dbReference type="GO" id="GO:0000155">
    <property type="term" value="F:phosphorelay sensor kinase activity"/>
    <property type="evidence" value="ECO:0007669"/>
    <property type="project" value="InterPro"/>
</dbReference>
<dbReference type="CDD" id="cd06225">
    <property type="entry name" value="HAMP"/>
    <property type="match status" value="1"/>
</dbReference>
<accession>A0A4Q0VWQ0</accession>
<dbReference type="Pfam" id="PF00672">
    <property type="entry name" value="HAMP"/>
    <property type="match status" value="1"/>
</dbReference>
<dbReference type="InterPro" id="IPR036890">
    <property type="entry name" value="HATPase_C_sf"/>
</dbReference>
<evidence type="ECO:0000256" key="11">
    <source>
        <dbReference type="ARBA" id="ARBA00023136"/>
    </source>
</evidence>
<dbReference type="PROSITE" id="PS50109">
    <property type="entry name" value="HIS_KIN"/>
    <property type="match status" value="1"/>
</dbReference>
<evidence type="ECO:0000259" key="14">
    <source>
        <dbReference type="PROSITE" id="PS50885"/>
    </source>
</evidence>
<keyword evidence="8 15" id="KW-0418">Kinase</keyword>
<dbReference type="PANTHER" id="PTHR42878:SF7">
    <property type="entry name" value="SENSOR HISTIDINE KINASE GLRK"/>
    <property type="match status" value="1"/>
</dbReference>
<protein>
    <recommendedName>
        <fullName evidence="3">histidine kinase</fullName>
        <ecNumber evidence="3">2.7.13.3</ecNumber>
    </recommendedName>
</protein>
<dbReference type="AlphaFoldDB" id="A0A4Q0VWQ0"/>
<evidence type="ECO:0000313" key="16">
    <source>
        <dbReference type="Proteomes" id="UP000290649"/>
    </source>
</evidence>
<dbReference type="GO" id="GO:0005524">
    <property type="term" value="F:ATP binding"/>
    <property type="evidence" value="ECO:0007669"/>
    <property type="project" value="UniProtKB-KW"/>
</dbReference>
<evidence type="ECO:0000256" key="5">
    <source>
        <dbReference type="ARBA" id="ARBA00022553"/>
    </source>
</evidence>
<evidence type="ECO:0000256" key="10">
    <source>
        <dbReference type="ARBA" id="ARBA00023012"/>
    </source>
</evidence>
<evidence type="ECO:0000256" key="3">
    <source>
        <dbReference type="ARBA" id="ARBA00012438"/>
    </source>
</evidence>
<dbReference type="InterPro" id="IPR050351">
    <property type="entry name" value="BphY/WalK/GraS-like"/>
</dbReference>
<keyword evidence="9" id="KW-0067">ATP-binding</keyword>
<dbReference type="InterPro" id="IPR003661">
    <property type="entry name" value="HisK_dim/P_dom"/>
</dbReference>
<dbReference type="InterPro" id="IPR036097">
    <property type="entry name" value="HisK_dim/P_sf"/>
</dbReference>
<dbReference type="PANTHER" id="PTHR42878">
    <property type="entry name" value="TWO-COMPONENT HISTIDINE KINASE"/>
    <property type="match status" value="1"/>
</dbReference>
<dbReference type="Gene3D" id="3.30.565.10">
    <property type="entry name" value="Histidine kinase-like ATPase, C-terminal domain"/>
    <property type="match status" value="1"/>
</dbReference>
<dbReference type="OrthoDB" id="3436at2"/>
<reference evidence="15 16" key="1">
    <citation type="journal article" date="2019" name="Int. J. Syst. Evol. Microbiol.">
        <title>Anaerobacillus alkaliphilus sp. nov., a novel alkaliphilic and moderately halophilic bacterium.</title>
        <authorList>
            <person name="Borsodi A.K."/>
            <person name="Aszalos J.M."/>
            <person name="Bihari P."/>
            <person name="Nagy I."/>
            <person name="Schumann P."/>
            <person name="Sproer C."/>
            <person name="Kovacs A.L."/>
            <person name="Boka K."/>
            <person name="Dobosy P."/>
            <person name="Ovari M."/>
            <person name="Szili-Kovacs T."/>
            <person name="Toth E."/>
        </authorList>
    </citation>
    <scope>NUCLEOTIDE SEQUENCE [LARGE SCALE GENOMIC DNA]</scope>
    <source>
        <strain evidence="15 16">B16-10</strain>
    </source>
</reference>
<keyword evidence="12" id="KW-0812">Transmembrane</keyword>
<evidence type="ECO:0000256" key="8">
    <source>
        <dbReference type="ARBA" id="ARBA00022777"/>
    </source>
</evidence>
<feature type="domain" description="Histidine kinase" evidence="13">
    <location>
        <begin position="250"/>
        <end position="467"/>
    </location>
</feature>
<evidence type="ECO:0000256" key="2">
    <source>
        <dbReference type="ARBA" id="ARBA00004651"/>
    </source>
</evidence>
<comment type="caution">
    <text evidence="15">The sequence shown here is derived from an EMBL/GenBank/DDBJ whole genome shotgun (WGS) entry which is preliminary data.</text>
</comment>
<dbReference type="Proteomes" id="UP000290649">
    <property type="component" value="Unassembled WGS sequence"/>
</dbReference>
<keyword evidence="6" id="KW-0808">Transferase</keyword>
<keyword evidence="4" id="KW-1003">Cell membrane</keyword>
<dbReference type="InterPro" id="IPR003660">
    <property type="entry name" value="HAMP_dom"/>
</dbReference>
<keyword evidence="12" id="KW-1133">Transmembrane helix</keyword>
<keyword evidence="16" id="KW-1185">Reference proteome</keyword>
<gene>
    <name evidence="15" type="ORF">DS745_01870</name>
</gene>
<dbReference type="InterPro" id="IPR004358">
    <property type="entry name" value="Sig_transdc_His_kin-like_C"/>
</dbReference>
<dbReference type="SUPFAM" id="SSF55874">
    <property type="entry name" value="ATPase domain of HSP90 chaperone/DNA topoisomerase II/histidine kinase"/>
    <property type="match status" value="1"/>
</dbReference>
<organism evidence="15 16">
    <name type="scientific">Anaerobacillus alkaliphilus</name>
    <dbReference type="NCBI Taxonomy" id="1548597"/>
    <lineage>
        <taxon>Bacteria</taxon>
        <taxon>Bacillati</taxon>
        <taxon>Bacillota</taxon>
        <taxon>Bacilli</taxon>
        <taxon>Bacillales</taxon>
        <taxon>Bacillaceae</taxon>
        <taxon>Anaerobacillus</taxon>
    </lineage>
</organism>
<keyword evidence="10" id="KW-0902">Two-component regulatory system</keyword>
<dbReference type="PROSITE" id="PS50885">
    <property type="entry name" value="HAMP"/>
    <property type="match status" value="1"/>
</dbReference>
<dbReference type="InterPro" id="IPR005467">
    <property type="entry name" value="His_kinase_dom"/>
</dbReference>
<feature type="transmembrane region" description="Helical" evidence="12">
    <location>
        <begin position="169"/>
        <end position="189"/>
    </location>
</feature>
<evidence type="ECO:0000256" key="7">
    <source>
        <dbReference type="ARBA" id="ARBA00022741"/>
    </source>
</evidence>
<dbReference type="InterPro" id="IPR003594">
    <property type="entry name" value="HATPase_dom"/>
</dbReference>
<name>A0A4Q0VWQ0_9BACI</name>
<dbReference type="PRINTS" id="PR00344">
    <property type="entry name" value="BCTRLSENSOR"/>
</dbReference>
<dbReference type="RefSeq" id="WP_129076506.1">
    <property type="nucleotide sequence ID" value="NZ_QOUX01000001.1"/>
</dbReference>
<dbReference type="GO" id="GO:0005886">
    <property type="term" value="C:plasma membrane"/>
    <property type="evidence" value="ECO:0007669"/>
    <property type="project" value="UniProtKB-SubCell"/>
</dbReference>
<evidence type="ECO:0000256" key="4">
    <source>
        <dbReference type="ARBA" id="ARBA00022475"/>
    </source>
</evidence>
<dbReference type="SMART" id="SM00387">
    <property type="entry name" value="HATPase_c"/>
    <property type="match status" value="1"/>
</dbReference>
<dbReference type="FunFam" id="1.10.287.130:FF:000001">
    <property type="entry name" value="Two-component sensor histidine kinase"/>
    <property type="match status" value="1"/>
</dbReference>
<dbReference type="CDD" id="cd00075">
    <property type="entry name" value="HATPase"/>
    <property type="match status" value="1"/>
</dbReference>
<dbReference type="SUPFAM" id="SSF47384">
    <property type="entry name" value="Homodimeric domain of signal transducing histidine kinase"/>
    <property type="match status" value="1"/>
</dbReference>
<dbReference type="Gene3D" id="6.10.340.10">
    <property type="match status" value="1"/>
</dbReference>
<dbReference type="FunFam" id="3.30.565.10:FF:000006">
    <property type="entry name" value="Sensor histidine kinase WalK"/>
    <property type="match status" value="1"/>
</dbReference>
<dbReference type="Pfam" id="PF02518">
    <property type="entry name" value="HATPase_c"/>
    <property type="match status" value="1"/>
</dbReference>
<evidence type="ECO:0000256" key="1">
    <source>
        <dbReference type="ARBA" id="ARBA00000085"/>
    </source>
</evidence>
<evidence type="ECO:0000259" key="13">
    <source>
        <dbReference type="PROSITE" id="PS50109"/>
    </source>
</evidence>
<evidence type="ECO:0000256" key="9">
    <source>
        <dbReference type="ARBA" id="ARBA00022840"/>
    </source>
</evidence>